<organism evidence="3 4">
    <name type="scientific">Belliella calami</name>
    <dbReference type="NCBI Taxonomy" id="2923436"/>
    <lineage>
        <taxon>Bacteria</taxon>
        <taxon>Pseudomonadati</taxon>
        <taxon>Bacteroidota</taxon>
        <taxon>Cytophagia</taxon>
        <taxon>Cytophagales</taxon>
        <taxon>Cyclobacteriaceae</taxon>
        <taxon>Belliella</taxon>
    </lineage>
</organism>
<name>A0ABS9UN24_9BACT</name>
<accession>A0ABS9UN24</accession>
<evidence type="ECO:0000313" key="4">
    <source>
        <dbReference type="Proteomes" id="UP001165488"/>
    </source>
</evidence>
<dbReference type="PRINTS" id="PR00081">
    <property type="entry name" value="GDHRDH"/>
</dbReference>
<evidence type="ECO:0000256" key="1">
    <source>
        <dbReference type="ARBA" id="ARBA00006484"/>
    </source>
</evidence>
<proteinExistence type="inferred from homology"/>
<reference evidence="3" key="1">
    <citation type="submission" date="2022-03" db="EMBL/GenBank/DDBJ databases">
        <title>De novo assembled genomes of Belliella spp. (Cyclobacteriaceae) strains.</title>
        <authorList>
            <person name="Szabo A."/>
            <person name="Korponai K."/>
            <person name="Felfoldi T."/>
        </authorList>
    </citation>
    <scope>NUCLEOTIDE SEQUENCE</scope>
    <source>
        <strain evidence="3">DSM 107340</strain>
    </source>
</reference>
<comment type="similarity">
    <text evidence="1">Belongs to the short-chain dehydrogenases/reductases (SDR) family.</text>
</comment>
<dbReference type="Pfam" id="PF13561">
    <property type="entry name" value="adh_short_C2"/>
    <property type="match status" value="1"/>
</dbReference>
<dbReference type="Gene3D" id="3.40.50.720">
    <property type="entry name" value="NAD(P)-binding Rossmann-like Domain"/>
    <property type="match status" value="1"/>
</dbReference>
<dbReference type="NCBIfam" id="NF005488">
    <property type="entry name" value="PRK07097.1"/>
    <property type="match status" value="1"/>
</dbReference>
<dbReference type="EMBL" id="JAKZGS010000004">
    <property type="protein sequence ID" value="MCH7397815.1"/>
    <property type="molecule type" value="Genomic_DNA"/>
</dbReference>
<dbReference type="PANTHER" id="PTHR42760">
    <property type="entry name" value="SHORT-CHAIN DEHYDROGENASES/REDUCTASES FAMILY MEMBER"/>
    <property type="match status" value="1"/>
</dbReference>
<dbReference type="RefSeq" id="WP_241274326.1">
    <property type="nucleotide sequence ID" value="NZ_JAKZGS010000004.1"/>
</dbReference>
<dbReference type="InterPro" id="IPR036291">
    <property type="entry name" value="NAD(P)-bd_dom_sf"/>
</dbReference>
<keyword evidence="2 3" id="KW-0560">Oxidoreductase</keyword>
<dbReference type="Proteomes" id="UP001165488">
    <property type="component" value="Unassembled WGS sequence"/>
</dbReference>
<dbReference type="EC" id="1.1.1.69" evidence="3"/>
<sequence>MKELFDLSGKNALVTGATHGLGMAMATSLAKSGANLIFNDIDQSKIDQAIKDYAENGITAHGYLFDVTDQKAVDQNITAIENKFGPIHILVNNAGIIMRVPALEMDPEDFRKVIDIDLVSPFIVSQRVARTMKDIGGGKIINICSMMSELGRDSVSAYAAAKGGLKMLTRNLATEWAKYNINVNGIGPGYFATSQTAPIRVGGHPFNEFIINRTPAGRWGDTEDLQGTTVFLASKASDFVNGQVIYVDGGILATIGKPANES</sequence>
<protein>
    <submittedName>
        <fullName evidence="3">Gluconate 5-dehydrogenase</fullName>
        <ecNumber evidence="3">1.1.1.69</ecNumber>
    </submittedName>
</protein>
<dbReference type="SUPFAM" id="SSF51735">
    <property type="entry name" value="NAD(P)-binding Rossmann-fold domains"/>
    <property type="match status" value="1"/>
</dbReference>
<dbReference type="InterPro" id="IPR020904">
    <property type="entry name" value="Sc_DH/Rdtase_CS"/>
</dbReference>
<dbReference type="PRINTS" id="PR00080">
    <property type="entry name" value="SDRFAMILY"/>
</dbReference>
<dbReference type="InterPro" id="IPR002347">
    <property type="entry name" value="SDR_fam"/>
</dbReference>
<keyword evidence="4" id="KW-1185">Reference proteome</keyword>
<gene>
    <name evidence="3" type="ORF">MM236_07440</name>
</gene>
<comment type="caution">
    <text evidence="3">The sequence shown here is derived from an EMBL/GenBank/DDBJ whole genome shotgun (WGS) entry which is preliminary data.</text>
</comment>
<dbReference type="GO" id="GO:0008874">
    <property type="term" value="F:gluconate 5-dehydrogenase activity"/>
    <property type="evidence" value="ECO:0007669"/>
    <property type="project" value="UniProtKB-EC"/>
</dbReference>
<evidence type="ECO:0000313" key="3">
    <source>
        <dbReference type="EMBL" id="MCH7397815.1"/>
    </source>
</evidence>
<dbReference type="PROSITE" id="PS00061">
    <property type="entry name" value="ADH_SHORT"/>
    <property type="match status" value="1"/>
</dbReference>
<dbReference type="PANTHER" id="PTHR42760:SF5">
    <property type="entry name" value="2-DEHYDRO-3-DEOXY-D-GLUCONATE 5-DEHYDROGENASE"/>
    <property type="match status" value="1"/>
</dbReference>
<dbReference type="CDD" id="cd05347">
    <property type="entry name" value="Ga5DH-like_SDR_c"/>
    <property type="match status" value="1"/>
</dbReference>
<evidence type="ECO:0000256" key="2">
    <source>
        <dbReference type="ARBA" id="ARBA00023002"/>
    </source>
</evidence>